<proteinExistence type="inferred from homology"/>
<dbReference type="InterPro" id="IPR011918">
    <property type="entry name" value="ABC_MsbA_ATP-bd"/>
</dbReference>
<dbReference type="NCBIfam" id="TIGR02204">
    <property type="entry name" value="MsbA_rel"/>
    <property type="match status" value="1"/>
</dbReference>
<dbReference type="GO" id="GO:0015421">
    <property type="term" value="F:ABC-type oligopeptide transporter activity"/>
    <property type="evidence" value="ECO:0007669"/>
    <property type="project" value="TreeGrafter"/>
</dbReference>
<dbReference type="InterPro" id="IPR011527">
    <property type="entry name" value="ABC1_TM_dom"/>
</dbReference>
<feature type="transmembrane region" description="Helical" evidence="12">
    <location>
        <begin position="199"/>
        <end position="219"/>
    </location>
</feature>
<evidence type="ECO:0000256" key="2">
    <source>
        <dbReference type="ARBA" id="ARBA00005417"/>
    </source>
</evidence>
<evidence type="ECO:0000256" key="12">
    <source>
        <dbReference type="SAM" id="Phobius"/>
    </source>
</evidence>
<evidence type="ECO:0000256" key="7">
    <source>
        <dbReference type="ARBA" id="ARBA00022989"/>
    </source>
</evidence>
<feature type="transmembrane region" description="Helical" evidence="12">
    <location>
        <begin position="175"/>
        <end position="193"/>
    </location>
</feature>
<dbReference type="Proteomes" id="UP000594015">
    <property type="component" value="Chromosome"/>
</dbReference>
<feature type="domain" description="ABC transmembrane type-1" evidence="14">
    <location>
        <begin position="58"/>
        <end position="340"/>
    </location>
</feature>
<dbReference type="Gene3D" id="3.40.50.300">
    <property type="entry name" value="P-loop containing nucleotide triphosphate hydrolases"/>
    <property type="match status" value="1"/>
</dbReference>
<evidence type="ECO:0000256" key="5">
    <source>
        <dbReference type="ARBA" id="ARBA00022741"/>
    </source>
</evidence>
<dbReference type="PROSITE" id="PS50893">
    <property type="entry name" value="ABC_TRANSPORTER_2"/>
    <property type="match status" value="1"/>
</dbReference>
<gene>
    <name evidence="15" type="ORF">WN72_06655</name>
</gene>
<dbReference type="Pfam" id="PF00005">
    <property type="entry name" value="ABC_tran"/>
    <property type="match status" value="1"/>
</dbReference>
<dbReference type="InterPro" id="IPR003439">
    <property type="entry name" value="ABC_transporter-like_ATP-bd"/>
</dbReference>
<dbReference type="KEGG" id="barh:WN72_06655"/>
<evidence type="ECO:0000256" key="3">
    <source>
        <dbReference type="ARBA" id="ARBA00022597"/>
    </source>
</evidence>
<dbReference type="InterPro" id="IPR017871">
    <property type="entry name" value="ABC_transporter-like_CS"/>
</dbReference>
<accession>A0AAE7NH02</accession>
<evidence type="ECO:0000256" key="6">
    <source>
        <dbReference type="ARBA" id="ARBA00022840"/>
    </source>
</evidence>
<evidence type="ECO:0000256" key="11">
    <source>
        <dbReference type="SAM" id="MobiDB-lite"/>
    </source>
</evidence>
<comment type="function">
    <text evidence="9">Involved in beta-(1--&gt;2)glucan export. Transmembrane domains (TMD) form a pore in the inner membrane and the ATP-binding domain (NBD) is responsible for energy generation.</text>
</comment>
<keyword evidence="6 15" id="KW-0067">ATP-binding</keyword>
<keyword evidence="3" id="KW-0813">Transport</keyword>
<dbReference type="PROSITE" id="PS00211">
    <property type="entry name" value="ABC_TRANSPORTER_1"/>
    <property type="match status" value="1"/>
</dbReference>
<evidence type="ECO:0000259" key="13">
    <source>
        <dbReference type="PROSITE" id="PS50893"/>
    </source>
</evidence>
<dbReference type="CDD" id="cd18575">
    <property type="entry name" value="ABC_6TM_bac_exporter_ABCB8_10_like"/>
    <property type="match status" value="1"/>
</dbReference>
<keyword evidence="4 12" id="KW-0812">Transmembrane</keyword>
<dbReference type="Pfam" id="PF00664">
    <property type="entry name" value="ABC_membrane"/>
    <property type="match status" value="1"/>
</dbReference>
<feature type="compositionally biased region" description="Basic and acidic residues" evidence="11">
    <location>
        <begin position="1"/>
        <end position="18"/>
    </location>
</feature>
<keyword evidence="5" id="KW-0547">Nucleotide-binding</keyword>
<name>A0AAE7NH02_9BRAD</name>
<organism evidence="15 16">
    <name type="scientific">Bradyrhizobium arachidis</name>
    <dbReference type="NCBI Taxonomy" id="858423"/>
    <lineage>
        <taxon>Bacteria</taxon>
        <taxon>Pseudomonadati</taxon>
        <taxon>Pseudomonadota</taxon>
        <taxon>Alphaproteobacteria</taxon>
        <taxon>Hyphomicrobiales</taxon>
        <taxon>Nitrobacteraceae</taxon>
        <taxon>Bradyrhizobium</taxon>
    </lineage>
</organism>
<dbReference type="SUPFAM" id="SSF90123">
    <property type="entry name" value="ABC transporter transmembrane region"/>
    <property type="match status" value="1"/>
</dbReference>
<dbReference type="InterPro" id="IPR003593">
    <property type="entry name" value="AAA+_ATPase"/>
</dbReference>
<comment type="function">
    <text evidence="10">Part of an ABC transporter complex. Transmembrane domains (TMD) form a pore in the inner membrane and the ATP-binding domain (NBD) is responsible for energy generation.</text>
</comment>
<evidence type="ECO:0000313" key="16">
    <source>
        <dbReference type="Proteomes" id="UP000594015"/>
    </source>
</evidence>
<feature type="transmembrane region" description="Helical" evidence="12">
    <location>
        <begin position="57"/>
        <end position="78"/>
    </location>
</feature>
<dbReference type="InterPro" id="IPR039421">
    <property type="entry name" value="Type_1_exporter"/>
</dbReference>
<dbReference type="CDD" id="cd03249">
    <property type="entry name" value="ABC_MTABC3_MDL1_MDL2"/>
    <property type="match status" value="1"/>
</dbReference>
<comment type="similarity">
    <text evidence="2">Belongs to the ABC transporter superfamily.</text>
</comment>
<dbReference type="EMBL" id="CP030050">
    <property type="protein sequence ID" value="QOZ66118.1"/>
    <property type="molecule type" value="Genomic_DNA"/>
</dbReference>
<dbReference type="InterPro" id="IPR036640">
    <property type="entry name" value="ABC1_TM_sf"/>
</dbReference>
<feature type="domain" description="ABC transporter" evidence="13">
    <location>
        <begin position="375"/>
        <end position="611"/>
    </location>
</feature>
<evidence type="ECO:0000256" key="10">
    <source>
        <dbReference type="ARBA" id="ARBA00024725"/>
    </source>
</evidence>
<dbReference type="SUPFAM" id="SSF52540">
    <property type="entry name" value="P-loop containing nucleoside triphosphate hydrolases"/>
    <property type="match status" value="1"/>
</dbReference>
<dbReference type="PANTHER" id="PTHR43394">
    <property type="entry name" value="ATP-DEPENDENT PERMEASE MDL1, MITOCHONDRIAL"/>
    <property type="match status" value="1"/>
</dbReference>
<evidence type="ECO:0000256" key="4">
    <source>
        <dbReference type="ARBA" id="ARBA00022692"/>
    </source>
</evidence>
<dbReference type="GO" id="GO:0005886">
    <property type="term" value="C:plasma membrane"/>
    <property type="evidence" value="ECO:0007669"/>
    <property type="project" value="UniProtKB-SubCell"/>
</dbReference>
<evidence type="ECO:0000256" key="8">
    <source>
        <dbReference type="ARBA" id="ARBA00023136"/>
    </source>
</evidence>
<feature type="transmembrane region" description="Helical" evidence="12">
    <location>
        <begin position="279"/>
        <end position="300"/>
    </location>
</feature>
<reference evidence="15 16" key="1">
    <citation type="submission" date="2018-06" db="EMBL/GenBank/DDBJ databases">
        <title>Comparative genomics of Bradyrhizobium nodulating Arachidis hypogaea.</title>
        <authorList>
            <person name="Li Y."/>
        </authorList>
    </citation>
    <scope>NUCLEOTIDE SEQUENCE [LARGE SCALE GENOMIC DNA]</scope>
    <source>
        <strain evidence="15 16">CCBAU 051107</strain>
    </source>
</reference>
<sequence length="616" mass="66083">MSAVERLDDQYRDERDGAPTEAPSIEAELIEQPAKGRARLRPLLALAPYVARYRGRAALAFVALTIAALTTLLVPVAVRRMIDFGLSPEGIALINSYFSVMIAVVAVLALASASRYYLVMTIGERIVADLRRDVFAHLLSLSPSFFDSARSGELVSRLTADTTQIKSAVGASVSIALRNLMMFLGATAMMVITSPRLSGFVLLAIPLIVLPLVAFGRWVRRLSRNAQDTLADASAYAGELVGAIRTVQAYTSEGLAAKRFGGEVEQAYEAARTSTQARAVLTAIIIFIVFASVVAILWIGSHDVLTGAITPGRLGQFVLYAAFAAAGLGQLSEVWGEVAAASGAAERLFEILHVQPEIAAPASPRALPVPARGEVGFDHVSFAYPARPDVNVLDAISFTIRPGEKVAIVGPSGAGKSTIFHLLLRFYDPRSGAISLDGVPVRSADPHDFRSRIALVPQDSNVFAASARENIRFGRPDASDAEVERAAELAHAAEFIRRLPEGYETPLGERGVTLSGGQRQRIAIARAILRDAPLLLLDEATSALDAESETLVQTALEELMRHRTTLVIAHRLATVLSCDRILVMDHGRIVEQGSHAELVAANGLYARLARLQFEGA</sequence>
<evidence type="ECO:0000313" key="15">
    <source>
        <dbReference type="EMBL" id="QOZ66118.1"/>
    </source>
</evidence>
<dbReference type="PANTHER" id="PTHR43394:SF1">
    <property type="entry name" value="ATP-BINDING CASSETTE SUB-FAMILY B MEMBER 10, MITOCHONDRIAL"/>
    <property type="match status" value="1"/>
</dbReference>
<comment type="subcellular location">
    <subcellularLocation>
        <location evidence="1">Cell membrane</location>
        <topology evidence="1">Multi-pass membrane protein</topology>
    </subcellularLocation>
</comment>
<feature type="region of interest" description="Disordered" evidence="11">
    <location>
        <begin position="1"/>
        <end position="23"/>
    </location>
</feature>
<keyword evidence="8 12" id="KW-0472">Membrane</keyword>
<dbReference type="RefSeq" id="WP_027561138.1">
    <property type="nucleotide sequence ID" value="NZ_AXAD01000006.1"/>
</dbReference>
<keyword evidence="7 12" id="KW-1133">Transmembrane helix</keyword>
<dbReference type="InterPro" id="IPR027417">
    <property type="entry name" value="P-loop_NTPase"/>
</dbReference>
<dbReference type="PROSITE" id="PS50929">
    <property type="entry name" value="ABC_TM1F"/>
    <property type="match status" value="1"/>
</dbReference>
<evidence type="ECO:0000256" key="9">
    <source>
        <dbReference type="ARBA" id="ARBA00024722"/>
    </source>
</evidence>
<evidence type="ECO:0000256" key="1">
    <source>
        <dbReference type="ARBA" id="ARBA00004651"/>
    </source>
</evidence>
<protein>
    <submittedName>
        <fullName evidence="15">ATP-binding cassette domain-containing protein</fullName>
    </submittedName>
</protein>
<dbReference type="Gene3D" id="1.20.1560.10">
    <property type="entry name" value="ABC transporter type 1, transmembrane domain"/>
    <property type="match status" value="1"/>
</dbReference>
<dbReference type="FunFam" id="3.40.50.300:FF:000218">
    <property type="entry name" value="Multidrug ABC transporter ATP-binding protein"/>
    <property type="match status" value="1"/>
</dbReference>
<dbReference type="GO" id="GO:0005524">
    <property type="term" value="F:ATP binding"/>
    <property type="evidence" value="ECO:0007669"/>
    <property type="project" value="UniProtKB-KW"/>
</dbReference>
<evidence type="ECO:0000259" key="14">
    <source>
        <dbReference type="PROSITE" id="PS50929"/>
    </source>
</evidence>
<dbReference type="GO" id="GO:0016887">
    <property type="term" value="F:ATP hydrolysis activity"/>
    <property type="evidence" value="ECO:0007669"/>
    <property type="project" value="InterPro"/>
</dbReference>
<keyword evidence="3" id="KW-0762">Sugar transport</keyword>
<dbReference type="AlphaFoldDB" id="A0AAE7NH02"/>
<feature type="transmembrane region" description="Helical" evidence="12">
    <location>
        <begin position="90"/>
        <end position="111"/>
    </location>
</feature>
<dbReference type="SMART" id="SM00382">
    <property type="entry name" value="AAA"/>
    <property type="match status" value="1"/>
</dbReference>